<reference evidence="2" key="1">
    <citation type="submission" date="2021-07" db="EMBL/GenBank/DDBJ databases">
        <authorList>
            <person name="Durling M."/>
        </authorList>
    </citation>
    <scope>NUCLEOTIDE SEQUENCE</scope>
</reference>
<proteinExistence type="predicted"/>
<feature type="region of interest" description="Disordered" evidence="1">
    <location>
        <begin position="1"/>
        <end position="27"/>
    </location>
</feature>
<dbReference type="Proteomes" id="UP000701801">
    <property type="component" value="Unassembled WGS sequence"/>
</dbReference>
<dbReference type="AlphaFoldDB" id="A0A9N9M1M2"/>
<protein>
    <submittedName>
        <fullName evidence="2">Uncharacterized protein</fullName>
    </submittedName>
</protein>
<feature type="compositionally biased region" description="Basic and acidic residues" evidence="1">
    <location>
        <begin position="55"/>
        <end position="76"/>
    </location>
</feature>
<organism evidence="2 3">
    <name type="scientific">Hymenoscyphus albidus</name>
    <dbReference type="NCBI Taxonomy" id="595503"/>
    <lineage>
        <taxon>Eukaryota</taxon>
        <taxon>Fungi</taxon>
        <taxon>Dikarya</taxon>
        <taxon>Ascomycota</taxon>
        <taxon>Pezizomycotina</taxon>
        <taxon>Leotiomycetes</taxon>
        <taxon>Helotiales</taxon>
        <taxon>Helotiaceae</taxon>
        <taxon>Hymenoscyphus</taxon>
    </lineage>
</organism>
<sequence>MPPAGRQLSTLHHCPRKGAKGAGSCRNAKSVNGDPYCSAHCHNYQDVWKAHLEQKAKREAQKKANDEAKKKAEEEKKKKKGKR</sequence>
<comment type="caution">
    <text evidence="2">The sequence shown here is derived from an EMBL/GenBank/DDBJ whole genome shotgun (WGS) entry which is preliminary data.</text>
</comment>
<dbReference type="EMBL" id="CAJVRM010000598">
    <property type="protein sequence ID" value="CAG8982357.1"/>
    <property type="molecule type" value="Genomic_DNA"/>
</dbReference>
<evidence type="ECO:0000313" key="2">
    <source>
        <dbReference type="EMBL" id="CAG8982357.1"/>
    </source>
</evidence>
<feature type="region of interest" description="Disordered" evidence="1">
    <location>
        <begin position="55"/>
        <end position="83"/>
    </location>
</feature>
<accession>A0A9N9M1M2</accession>
<keyword evidence="3" id="KW-1185">Reference proteome</keyword>
<evidence type="ECO:0000313" key="3">
    <source>
        <dbReference type="Proteomes" id="UP000701801"/>
    </source>
</evidence>
<evidence type="ECO:0000256" key="1">
    <source>
        <dbReference type="SAM" id="MobiDB-lite"/>
    </source>
</evidence>
<gene>
    <name evidence="2" type="ORF">HYALB_00014035</name>
</gene>
<name>A0A9N9M1M2_9HELO</name>